<dbReference type="PROSITE" id="PS00211">
    <property type="entry name" value="ABC_TRANSPORTER_1"/>
    <property type="match status" value="1"/>
</dbReference>
<proteinExistence type="predicted"/>
<dbReference type="AlphaFoldDB" id="A0A0R1QFD6"/>
<dbReference type="GO" id="GO:0016887">
    <property type="term" value="F:ATP hydrolysis activity"/>
    <property type="evidence" value="ECO:0007669"/>
    <property type="project" value="InterPro"/>
</dbReference>
<evidence type="ECO:0000313" key="5">
    <source>
        <dbReference type="EMBL" id="KRL43559.1"/>
    </source>
</evidence>
<keyword evidence="2" id="KW-0067">ATP-binding</keyword>
<dbReference type="SMART" id="SM00382">
    <property type="entry name" value="AAA"/>
    <property type="match status" value="1"/>
</dbReference>
<dbReference type="EMBL" id="AZEU01000188">
    <property type="protein sequence ID" value="KRL43559.1"/>
    <property type="molecule type" value="Genomic_DNA"/>
</dbReference>
<dbReference type="GO" id="GO:0005524">
    <property type="term" value="F:ATP binding"/>
    <property type="evidence" value="ECO:0007669"/>
    <property type="project" value="UniProtKB-KW"/>
</dbReference>
<comment type="caution">
    <text evidence="5">The sequence shown here is derived from an EMBL/GenBank/DDBJ whole genome shotgun (WGS) entry which is preliminary data.</text>
</comment>
<dbReference type="PATRIC" id="fig|1423769.4.peg.1702"/>
<dbReference type="PANTHER" id="PTHR42855:SF2">
    <property type="entry name" value="DRUG RESISTANCE ABC TRANSPORTER,ATP-BINDING PROTEIN"/>
    <property type="match status" value="1"/>
</dbReference>
<dbReference type="Pfam" id="PF00005">
    <property type="entry name" value="ABC_tran"/>
    <property type="match status" value="1"/>
</dbReference>
<evidence type="ECO:0000313" key="6">
    <source>
        <dbReference type="Proteomes" id="UP000051790"/>
    </source>
</evidence>
<dbReference type="InterPro" id="IPR051309">
    <property type="entry name" value="ABCF_ATPase"/>
</dbReference>
<reference evidence="5 6" key="1">
    <citation type="journal article" date="2015" name="Genome Announc.">
        <title>Expanding the biotechnology potential of lactobacilli through comparative genomics of 213 strains and associated genera.</title>
        <authorList>
            <person name="Sun Z."/>
            <person name="Harris H.M."/>
            <person name="McCann A."/>
            <person name="Guo C."/>
            <person name="Argimon S."/>
            <person name="Zhang W."/>
            <person name="Yang X."/>
            <person name="Jeffery I.B."/>
            <person name="Cooney J.C."/>
            <person name="Kagawa T.F."/>
            <person name="Liu W."/>
            <person name="Song Y."/>
            <person name="Salvetti E."/>
            <person name="Wrobel A."/>
            <person name="Rasinkangas P."/>
            <person name="Parkhill J."/>
            <person name="Rea M.C."/>
            <person name="O'Sullivan O."/>
            <person name="Ritari J."/>
            <person name="Douillard F.P."/>
            <person name="Paul Ross R."/>
            <person name="Yang R."/>
            <person name="Briner A.E."/>
            <person name="Felis G.E."/>
            <person name="de Vos W.M."/>
            <person name="Barrangou R."/>
            <person name="Klaenhammer T.R."/>
            <person name="Caufield P.W."/>
            <person name="Cui Y."/>
            <person name="Zhang H."/>
            <person name="O'Toole P.W."/>
        </authorList>
    </citation>
    <scope>NUCLEOTIDE SEQUENCE [LARGE SCALE GENOMIC DNA]</scope>
    <source>
        <strain evidence="5 6">DSM 13343</strain>
    </source>
</reference>
<name>A0A0R1QFD6_9LACO</name>
<accession>A0A0R1QFD6</accession>
<feature type="region of interest" description="Disordered" evidence="3">
    <location>
        <begin position="227"/>
        <end position="255"/>
    </location>
</feature>
<evidence type="ECO:0000259" key="4">
    <source>
        <dbReference type="PROSITE" id="PS50893"/>
    </source>
</evidence>
<dbReference type="InterPro" id="IPR003439">
    <property type="entry name" value="ABC_transporter-like_ATP-bd"/>
</dbReference>
<feature type="domain" description="ABC transporter" evidence="4">
    <location>
        <begin position="4"/>
        <end position="211"/>
    </location>
</feature>
<dbReference type="PANTHER" id="PTHR42855">
    <property type="entry name" value="ABC TRANSPORTER ATP-BINDING SUBUNIT"/>
    <property type="match status" value="1"/>
</dbReference>
<dbReference type="CDD" id="cd03221">
    <property type="entry name" value="ABCF_EF-3"/>
    <property type="match status" value="1"/>
</dbReference>
<keyword evidence="1" id="KW-0547">Nucleotide-binding</keyword>
<dbReference type="Proteomes" id="UP000051790">
    <property type="component" value="Unassembled WGS sequence"/>
</dbReference>
<dbReference type="InterPro" id="IPR017871">
    <property type="entry name" value="ABC_transporter-like_CS"/>
</dbReference>
<organism evidence="5 6">
    <name type="scientific">Lacticaseibacillus manihotivorans DSM 13343 = JCM 12514</name>
    <dbReference type="NCBI Taxonomy" id="1423769"/>
    <lineage>
        <taxon>Bacteria</taxon>
        <taxon>Bacillati</taxon>
        <taxon>Bacillota</taxon>
        <taxon>Bacilli</taxon>
        <taxon>Lactobacillales</taxon>
        <taxon>Lactobacillaceae</taxon>
        <taxon>Lacticaseibacillus</taxon>
    </lineage>
</organism>
<protein>
    <submittedName>
        <fullName evidence="5">ABC transporter ATPase</fullName>
    </submittedName>
</protein>
<dbReference type="InterPro" id="IPR027417">
    <property type="entry name" value="P-loop_NTPase"/>
</dbReference>
<dbReference type="Gene3D" id="3.40.50.300">
    <property type="entry name" value="P-loop containing nucleotide triphosphate hydrolases"/>
    <property type="match status" value="1"/>
</dbReference>
<sequence>MSTITIDQLNFAYDGQAPLFDHTSFNLDTQWHLGLVGRNGRGKTTLLKLLLGQLPHTGTITTKAPLNYFPQPIADPSQLTLYALQADADFEQWQLEREMNLLGMDPDLLWRPYQNLSGGEQTKVRLALLFVDQNAFALIDEPTNHLDVTSRAKVAQYLQQKSGFIVVSHDRQFLDTVCDHVLAIDRQQIQLFQGNYTTYATAKANQDQQEQNEDQKLRHEITRLNKTAKEKAEWSNAREKTKFGDRHVKNSGGGA</sequence>
<dbReference type="InterPro" id="IPR003593">
    <property type="entry name" value="AAA+_ATPase"/>
</dbReference>
<keyword evidence="6" id="KW-1185">Reference proteome</keyword>
<evidence type="ECO:0000256" key="2">
    <source>
        <dbReference type="ARBA" id="ARBA00022840"/>
    </source>
</evidence>
<dbReference type="PROSITE" id="PS50893">
    <property type="entry name" value="ABC_TRANSPORTER_2"/>
    <property type="match status" value="1"/>
</dbReference>
<evidence type="ECO:0000256" key="3">
    <source>
        <dbReference type="SAM" id="MobiDB-lite"/>
    </source>
</evidence>
<gene>
    <name evidence="5" type="ORF">FD01_GL001589</name>
</gene>
<evidence type="ECO:0000256" key="1">
    <source>
        <dbReference type="ARBA" id="ARBA00022741"/>
    </source>
</evidence>
<feature type="compositionally biased region" description="Basic and acidic residues" evidence="3">
    <location>
        <begin position="227"/>
        <end position="248"/>
    </location>
</feature>
<dbReference type="SUPFAM" id="SSF52540">
    <property type="entry name" value="P-loop containing nucleoside triphosphate hydrolases"/>
    <property type="match status" value="1"/>
</dbReference>